<reference evidence="2" key="1">
    <citation type="submission" date="2021-10" db="EMBL/GenBank/DDBJ databases">
        <title>De novo Genome Assembly of Clathrus columnatus (Basidiomycota, Fungi) Using Illumina and Nanopore Sequence Data.</title>
        <authorList>
            <person name="Ogiso-Tanaka E."/>
            <person name="Itagaki H."/>
            <person name="Hosoya T."/>
            <person name="Hosaka K."/>
        </authorList>
    </citation>
    <scope>NUCLEOTIDE SEQUENCE</scope>
    <source>
        <strain evidence="2">MO-923</strain>
    </source>
</reference>
<gene>
    <name evidence="2" type="ORF">Clacol_007284</name>
</gene>
<dbReference type="SUPFAM" id="SSF49870">
    <property type="entry name" value="Osmotin, thaumatin-like protein"/>
    <property type="match status" value="2"/>
</dbReference>
<name>A0AAV5AFH8_9AGAM</name>
<evidence type="ECO:0008006" key="4">
    <source>
        <dbReference type="Google" id="ProtNLM"/>
    </source>
</evidence>
<organism evidence="2 3">
    <name type="scientific">Clathrus columnatus</name>
    <dbReference type="NCBI Taxonomy" id="1419009"/>
    <lineage>
        <taxon>Eukaryota</taxon>
        <taxon>Fungi</taxon>
        <taxon>Dikarya</taxon>
        <taxon>Basidiomycota</taxon>
        <taxon>Agaricomycotina</taxon>
        <taxon>Agaricomycetes</taxon>
        <taxon>Phallomycetidae</taxon>
        <taxon>Phallales</taxon>
        <taxon>Clathraceae</taxon>
        <taxon>Clathrus</taxon>
    </lineage>
</organism>
<accession>A0AAV5AFH8</accession>
<feature type="region of interest" description="Disordered" evidence="1">
    <location>
        <begin position="489"/>
        <end position="526"/>
    </location>
</feature>
<keyword evidence="3" id="KW-1185">Reference proteome</keyword>
<dbReference type="Pfam" id="PF00314">
    <property type="entry name" value="Thaumatin"/>
    <property type="match status" value="2"/>
</dbReference>
<dbReference type="AlphaFoldDB" id="A0AAV5AFH8"/>
<dbReference type="Proteomes" id="UP001050691">
    <property type="component" value="Unassembled WGS sequence"/>
</dbReference>
<feature type="region of interest" description="Disordered" evidence="1">
    <location>
        <begin position="235"/>
        <end position="289"/>
    </location>
</feature>
<evidence type="ECO:0000313" key="2">
    <source>
        <dbReference type="EMBL" id="GJJ13035.1"/>
    </source>
</evidence>
<dbReference type="EMBL" id="BPWL01000008">
    <property type="protein sequence ID" value="GJJ13035.1"/>
    <property type="molecule type" value="Genomic_DNA"/>
</dbReference>
<evidence type="ECO:0000313" key="3">
    <source>
        <dbReference type="Proteomes" id="UP001050691"/>
    </source>
</evidence>
<dbReference type="PROSITE" id="PS51367">
    <property type="entry name" value="THAUMATIN_2"/>
    <property type="match status" value="2"/>
</dbReference>
<sequence>MAALLPSGNLPSCDPRSLLGGLECDPHTGTGVPPASLAEWTLGVNGAPDYYDVSLVDGYNLPLRIDNNVGCPVADCPVDLGPNCPAPLKGPFDSTGFPVGCRSACQANLDGDPCKREKVLANRLTGHPLANSANCCTGSHNTPATCPPSGVAGQHFGHVLRPCKQITRSPSVPRDYLFFKLKGCYWVEIATWRAGIWICRQYQHRLAKSHVLNQVISWLFMTCYMINFEQEWPPASHGTGEGTQKTASNVSTVSNRPSNRSRVYTDPSSPSRPSGPTGWMAPSGSSRTLQVPDNWTSGRMWGRTGCDNEGNCESGSCIGGIECDPNVGTGDAPASLAEWSLSAGPVDFYDVSLVDGYNLPMSITNNAGCSIADCAADLLPSCPAQLAATTGDGTIVGCKSSCDLTSGLSNSPDCCTGSHSTPQTCPPTGVQNKCRNSYVYAYDESSGTALWACDVSKKADYTLTFCPQNLINIVRDGDGLPPINSSMVVTPSVSPSETPASAPLSTNSNSSPTITPASISSPVQGKQTASSLKSCRAKWRELVNIKNTSGPTHRHRIFRRHI</sequence>
<dbReference type="PRINTS" id="PR00347">
    <property type="entry name" value="THAUMATIN"/>
</dbReference>
<dbReference type="PANTHER" id="PTHR31013">
    <property type="entry name" value="THAUMATIN FAMILY PROTEIN-RELATED"/>
    <property type="match status" value="1"/>
</dbReference>
<dbReference type="Gene3D" id="2.60.110.10">
    <property type="entry name" value="Thaumatin"/>
    <property type="match status" value="2"/>
</dbReference>
<protein>
    <recommendedName>
        <fullName evidence="4">Thaumatin-like protein</fullName>
    </recommendedName>
</protein>
<dbReference type="PANTHER" id="PTHR31013:SF2">
    <property type="entry name" value="THAUMATIN-LIKE PROTEIN"/>
    <property type="match status" value="1"/>
</dbReference>
<dbReference type="InterPro" id="IPR001938">
    <property type="entry name" value="Thaumatin"/>
</dbReference>
<feature type="compositionally biased region" description="Low complexity" evidence="1">
    <location>
        <begin position="489"/>
        <end position="522"/>
    </location>
</feature>
<proteinExistence type="predicted"/>
<comment type="caution">
    <text evidence="2">The sequence shown here is derived from an EMBL/GenBank/DDBJ whole genome shotgun (WGS) entry which is preliminary data.</text>
</comment>
<feature type="compositionally biased region" description="Low complexity" evidence="1">
    <location>
        <begin position="267"/>
        <end position="276"/>
    </location>
</feature>
<dbReference type="InterPro" id="IPR037176">
    <property type="entry name" value="Osmotin/thaumatin-like_sf"/>
</dbReference>
<feature type="compositionally biased region" description="Polar residues" evidence="1">
    <location>
        <begin position="242"/>
        <end position="262"/>
    </location>
</feature>
<dbReference type="SMART" id="SM00205">
    <property type="entry name" value="THN"/>
    <property type="match status" value="1"/>
</dbReference>
<evidence type="ECO:0000256" key="1">
    <source>
        <dbReference type="SAM" id="MobiDB-lite"/>
    </source>
</evidence>